<sequence length="68" mass="7414">MARQTAPVPLTGRILLKRVLMFTALKLVLLVALFFLFFSPPHRPTVTPSAVGSALFDPPPATRKDEGP</sequence>
<dbReference type="KEGG" id="nao:Y958_24320"/>
<evidence type="ECO:0000313" key="4">
    <source>
        <dbReference type="Proteomes" id="UP000197153"/>
    </source>
</evidence>
<evidence type="ECO:0000313" key="3">
    <source>
        <dbReference type="EMBL" id="ASG24055.1"/>
    </source>
</evidence>
<dbReference type="NCBIfam" id="NF045611">
    <property type="entry name" value="small_CydP"/>
    <property type="match status" value="1"/>
</dbReference>
<keyword evidence="2" id="KW-0472">Membrane</keyword>
<feature type="transmembrane region" description="Helical" evidence="2">
    <location>
        <begin position="20"/>
        <end position="38"/>
    </location>
</feature>
<dbReference type="Proteomes" id="UP000197153">
    <property type="component" value="Chromosome 3"/>
</dbReference>
<proteinExistence type="predicted"/>
<organism evidence="3 4">
    <name type="scientific">Nitrospirillum viridazoti CBAmc</name>
    <dbReference type="NCBI Taxonomy" id="1441467"/>
    <lineage>
        <taxon>Bacteria</taxon>
        <taxon>Pseudomonadati</taxon>
        <taxon>Pseudomonadota</taxon>
        <taxon>Alphaproteobacteria</taxon>
        <taxon>Rhodospirillales</taxon>
        <taxon>Azospirillaceae</taxon>
        <taxon>Nitrospirillum</taxon>
        <taxon>Nitrospirillum viridazoti</taxon>
    </lineage>
</organism>
<feature type="region of interest" description="Disordered" evidence="1">
    <location>
        <begin position="46"/>
        <end position="68"/>
    </location>
</feature>
<keyword evidence="2" id="KW-0812">Transmembrane</keyword>
<protein>
    <submittedName>
        <fullName evidence="3">Uncharacterized protein</fullName>
    </submittedName>
</protein>
<dbReference type="EMBL" id="CP022112">
    <property type="protein sequence ID" value="ASG24055.1"/>
    <property type="molecule type" value="Genomic_DNA"/>
</dbReference>
<keyword evidence="4" id="KW-1185">Reference proteome</keyword>
<name>A0A248JZB9_9PROT</name>
<reference evidence="3 4" key="1">
    <citation type="submission" date="2017-06" db="EMBL/GenBank/DDBJ databases">
        <title>Complete genome sequence of Nitrospirillum amazonense strain CBAmC, an endophytic nitrogen-fixing and plant growth-promoting bacterium, isolated from sugarcane.</title>
        <authorList>
            <person name="Schwab S."/>
            <person name="dos Santos Teixeira K.R."/>
            <person name="Simoes Araujo J.L."/>
            <person name="Soares Vidal M."/>
            <person name="Borges de Freitas H.R."/>
            <person name="Rivello Crivelaro A.L."/>
            <person name="Bueno de Camargo Nunes A."/>
            <person name="dos Santos C.M."/>
            <person name="Palmeira da Silva Rosa D."/>
            <person name="da Silva Padilha D."/>
            <person name="da Silva E."/>
            <person name="Araujo Terra L."/>
            <person name="Soares Mendes V."/>
            <person name="Farinelli L."/>
            <person name="Magalhaes Cruz L."/>
            <person name="Baldani J.I."/>
        </authorList>
    </citation>
    <scope>NUCLEOTIDE SEQUENCE [LARGE SCALE GENOMIC DNA]</scope>
    <source>
        <strain evidence="3 4">CBAmC</strain>
    </source>
</reference>
<dbReference type="AlphaFoldDB" id="A0A248JZB9"/>
<accession>A0A248JZB9</accession>
<keyword evidence="2" id="KW-1133">Transmembrane helix</keyword>
<dbReference type="RefSeq" id="WP_040847112.1">
    <property type="nucleotide sequence ID" value="NZ_CP022112.1"/>
</dbReference>
<gene>
    <name evidence="3" type="ORF">Y958_24320</name>
</gene>
<evidence type="ECO:0000256" key="2">
    <source>
        <dbReference type="SAM" id="Phobius"/>
    </source>
</evidence>
<evidence type="ECO:0000256" key="1">
    <source>
        <dbReference type="SAM" id="MobiDB-lite"/>
    </source>
</evidence>
<dbReference type="InterPro" id="IPR054636">
    <property type="entry name" value="CydP"/>
</dbReference>